<dbReference type="GO" id="GO:0004400">
    <property type="term" value="F:histidinol-phosphate transaminase activity"/>
    <property type="evidence" value="ECO:0007669"/>
    <property type="project" value="UniProtKB-UniRule"/>
</dbReference>
<organism evidence="8 9">
    <name type="scientific">Acetonema longum DSM 6540</name>
    <dbReference type="NCBI Taxonomy" id="1009370"/>
    <lineage>
        <taxon>Bacteria</taxon>
        <taxon>Bacillati</taxon>
        <taxon>Bacillota</taxon>
        <taxon>Negativicutes</taxon>
        <taxon>Acetonemataceae</taxon>
        <taxon>Acetonema</taxon>
    </lineage>
</organism>
<evidence type="ECO:0000256" key="6">
    <source>
        <dbReference type="HAMAP-Rule" id="MF_01023"/>
    </source>
</evidence>
<comment type="similarity">
    <text evidence="6">Belongs to the class-II pyridoxal-phosphate-dependent aminotransferase family. Histidinol-phosphate aminotransferase subfamily.</text>
</comment>
<dbReference type="EMBL" id="AFGF01000057">
    <property type="protein sequence ID" value="EGO64372.1"/>
    <property type="molecule type" value="Genomic_DNA"/>
</dbReference>
<dbReference type="UniPathway" id="UPA00031">
    <property type="reaction ID" value="UER00012"/>
</dbReference>
<evidence type="ECO:0000259" key="7">
    <source>
        <dbReference type="Pfam" id="PF00155"/>
    </source>
</evidence>
<keyword evidence="9" id="KW-1185">Reference proteome</keyword>
<proteinExistence type="inferred from homology"/>
<evidence type="ECO:0000256" key="5">
    <source>
        <dbReference type="ARBA" id="ARBA00022898"/>
    </source>
</evidence>
<dbReference type="GO" id="GO:0030170">
    <property type="term" value="F:pyridoxal phosphate binding"/>
    <property type="evidence" value="ECO:0007669"/>
    <property type="project" value="InterPro"/>
</dbReference>
<comment type="pathway">
    <text evidence="6">Amino-acid biosynthesis; L-histidine biosynthesis; L-histidine from 5-phospho-alpha-D-ribose 1-diphosphate: step 7/9.</text>
</comment>
<dbReference type="NCBIfam" id="TIGR01141">
    <property type="entry name" value="hisC"/>
    <property type="match status" value="1"/>
</dbReference>
<keyword evidence="3 6" id="KW-0032">Aminotransferase</keyword>
<evidence type="ECO:0000256" key="1">
    <source>
        <dbReference type="ARBA" id="ARBA00001933"/>
    </source>
</evidence>
<dbReference type="GO" id="GO:0000105">
    <property type="term" value="P:L-histidine biosynthetic process"/>
    <property type="evidence" value="ECO:0007669"/>
    <property type="project" value="UniProtKB-UniRule"/>
</dbReference>
<dbReference type="PANTHER" id="PTHR43643">
    <property type="entry name" value="HISTIDINOL-PHOSPHATE AMINOTRANSFERASE 2"/>
    <property type="match status" value="1"/>
</dbReference>
<accession>F7NHV9</accession>
<dbReference type="Pfam" id="PF00155">
    <property type="entry name" value="Aminotran_1_2"/>
    <property type="match status" value="1"/>
</dbReference>
<dbReference type="EC" id="2.6.1.9" evidence="6"/>
<dbReference type="InterPro" id="IPR050106">
    <property type="entry name" value="HistidinolP_aminotransfase"/>
</dbReference>
<dbReference type="InterPro" id="IPR015421">
    <property type="entry name" value="PyrdxlP-dep_Trfase_major"/>
</dbReference>
<comment type="cofactor">
    <cofactor evidence="1 6">
        <name>pyridoxal 5'-phosphate</name>
        <dbReference type="ChEBI" id="CHEBI:597326"/>
    </cofactor>
</comment>
<evidence type="ECO:0000256" key="2">
    <source>
        <dbReference type="ARBA" id="ARBA00011738"/>
    </source>
</evidence>
<keyword evidence="4 6" id="KW-0808">Transferase</keyword>
<dbReference type="AlphaFoldDB" id="F7NHV9"/>
<reference evidence="8 9" key="1">
    <citation type="journal article" date="2011" name="EMBO J.">
        <title>Structural diversity of bacterial flagellar motors.</title>
        <authorList>
            <person name="Chen S."/>
            <person name="Beeby M."/>
            <person name="Murphy G.E."/>
            <person name="Leadbetter J.R."/>
            <person name="Hendrixson D.R."/>
            <person name="Briegel A."/>
            <person name="Li Z."/>
            <person name="Shi J."/>
            <person name="Tocheva E.I."/>
            <person name="Muller A."/>
            <person name="Dobro M.J."/>
            <person name="Jensen G.J."/>
        </authorList>
    </citation>
    <scope>NUCLEOTIDE SEQUENCE [LARGE SCALE GENOMIC DNA]</scope>
    <source>
        <strain evidence="8 9">DSM 6540</strain>
    </source>
</reference>
<comment type="caution">
    <text evidence="8">The sequence shown here is derived from an EMBL/GenBank/DDBJ whole genome shotgun (WGS) entry which is preliminary data.</text>
</comment>
<comment type="catalytic activity">
    <reaction evidence="6">
        <text>L-histidinol phosphate + 2-oxoglutarate = 3-(imidazol-4-yl)-2-oxopropyl phosphate + L-glutamate</text>
        <dbReference type="Rhea" id="RHEA:23744"/>
        <dbReference type="ChEBI" id="CHEBI:16810"/>
        <dbReference type="ChEBI" id="CHEBI:29985"/>
        <dbReference type="ChEBI" id="CHEBI:57766"/>
        <dbReference type="ChEBI" id="CHEBI:57980"/>
        <dbReference type="EC" id="2.6.1.9"/>
    </reaction>
</comment>
<dbReference type="InterPro" id="IPR004839">
    <property type="entry name" value="Aminotransferase_I/II_large"/>
</dbReference>
<feature type="domain" description="Aminotransferase class I/classII large" evidence="7">
    <location>
        <begin position="35"/>
        <end position="359"/>
    </location>
</feature>
<evidence type="ECO:0000256" key="3">
    <source>
        <dbReference type="ARBA" id="ARBA00022576"/>
    </source>
</evidence>
<dbReference type="eggNOG" id="COG0079">
    <property type="taxonomic scope" value="Bacteria"/>
</dbReference>
<keyword evidence="5 6" id="KW-0663">Pyridoxal phosphate</keyword>
<dbReference type="PANTHER" id="PTHR43643:SF3">
    <property type="entry name" value="HISTIDINOL-PHOSPHATE AMINOTRANSFERASE"/>
    <property type="match status" value="1"/>
</dbReference>
<dbReference type="Gene3D" id="3.40.640.10">
    <property type="entry name" value="Type I PLP-dependent aspartate aminotransferase-like (Major domain)"/>
    <property type="match status" value="1"/>
</dbReference>
<keyword evidence="6" id="KW-0028">Amino-acid biosynthesis</keyword>
<evidence type="ECO:0000313" key="8">
    <source>
        <dbReference type="EMBL" id="EGO64372.1"/>
    </source>
</evidence>
<sequence>MRIEPRSVVKELHAFHPAMPDRTRSELRQMLGREEIVKLSFNESPYGPSPKAVAAIQAAAGQIHCYPDAEGKTLRTQIASFYTLEADMVYLGNGGDETITLVTQGFLSPGEEAIIPQPTFEQYAFAARLAGGIPVRVGRGSDMRTDLPGMLAAVTPRTKMIFLCNPNNPTGMLIRGAELRSFLRQVPEHVMVVLDEAYGEFVTDPAFVSGIQLLAEFPNVLTIRTFSKVYGLAGLRLGYGIARAETVSLLQRVRSPFNVNCLVLAAAISALDDTDFVASVARRNSLERERLTREFTVLGFKVYPSQTNFLFVDLGFDSTGLCGSLARDGIIIRPGTGWQLPTFVRISIGSSEQNSLLLAAVKKALQEK</sequence>
<protein>
    <recommendedName>
        <fullName evidence="6">Histidinol-phosphate aminotransferase</fullName>
        <ecNumber evidence="6">2.6.1.9</ecNumber>
    </recommendedName>
    <alternativeName>
        <fullName evidence="6">Imidazole acetol-phosphate transaminase</fullName>
    </alternativeName>
</protein>
<dbReference type="InterPro" id="IPR005861">
    <property type="entry name" value="HisP_aminotrans"/>
</dbReference>
<dbReference type="STRING" id="1009370.ALO_08285"/>
<dbReference type="SUPFAM" id="SSF53383">
    <property type="entry name" value="PLP-dependent transferases"/>
    <property type="match status" value="1"/>
</dbReference>
<dbReference type="RefSeq" id="WP_004094541.1">
    <property type="nucleotide sequence ID" value="NZ_AFGF01000057.1"/>
</dbReference>
<dbReference type="CDD" id="cd00609">
    <property type="entry name" value="AAT_like"/>
    <property type="match status" value="1"/>
</dbReference>
<dbReference type="InterPro" id="IPR015422">
    <property type="entry name" value="PyrdxlP-dep_Trfase_small"/>
</dbReference>
<evidence type="ECO:0000256" key="4">
    <source>
        <dbReference type="ARBA" id="ARBA00022679"/>
    </source>
</evidence>
<comment type="subunit">
    <text evidence="2 6">Homodimer.</text>
</comment>
<dbReference type="HAMAP" id="MF_01023">
    <property type="entry name" value="HisC_aminotrans_2"/>
    <property type="match status" value="1"/>
</dbReference>
<dbReference type="Proteomes" id="UP000003240">
    <property type="component" value="Unassembled WGS sequence"/>
</dbReference>
<gene>
    <name evidence="6" type="primary">hisC</name>
    <name evidence="8" type="ORF">ALO_08285</name>
</gene>
<dbReference type="OrthoDB" id="9813612at2"/>
<dbReference type="Gene3D" id="3.90.1150.10">
    <property type="entry name" value="Aspartate Aminotransferase, domain 1"/>
    <property type="match status" value="1"/>
</dbReference>
<name>F7NHV9_9FIRM</name>
<dbReference type="InterPro" id="IPR015424">
    <property type="entry name" value="PyrdxlP-dep_Trfase"/>
</dbReference>
<keyword evidence="6" id="KW-0368">Histidine biosynthesis</keyword>
<feature type="modified residue" description="N6-(pyridoxal phosphate)lysine" evidence="6">
    <location>
        <position position="228"/>
    </location>
</feature>
<evidence type="ECO:0000313" key="9">
    <source>
        <dbReference type="Proteomes" id="UP000003240"/>
    </source>
</evidence>